<feature type="compositionally biased region" description="Basic and acidic residues" evidence="1">
    <location>
        <begin position="62"/>
        <end position="75"/>
    </location>
</feature>
<feature type="compositionally biased region" description="Low complexity" evidence="1">
    <location>
        <begin position="11"/>
        <end position="28"/>
    </location>
</feature>
<keyword evidence="3" id="KW-1185">Reference proteome</keyword>
<dbReference type="AlphaFoldDB" id="A0A2R5G063"/>
<comment type="caution">
    <text evidence="2">The sequence shown here is derived from an EMBL/GenBank/DDBJ whole genome shotgun (WGS) entry which is preliminary data.</text>
</comment>
<gene>
    <name evidence="2" type="ORF">FCC1311_006202</name>
</gene>
<accession>A0A2R5G063</accession>
<name>A0A2R5G063_9STRA</name>
<dbReference type="Proteomes" id="UP000241890">
    <property type="component" value="Unassembled WGS sequence"/>
</dbReference>
<sequence>MAKGKAKAKGEAPAEAAPVAAATAASAAKAKRARADDAHCPAPRKRPKATKDNNKPAASEENDARPLPGKEDSRDSPSGPGALDEVISRLRGLEREDFPEPCPARIYHPSQPECLLRAIWREHLPADQRADISARMQGDLPYVARADFANDYITQTLHLLLMQQKQLQSHSQQ</sequence>
<dbReference type="InParanoid" id="A0A2R5G063"/>
<protein>
    <submittedName>
        <fullName evidence="2">Uncharacterized protein</fullName>
    </submittedName>
</protein>
<evidence type="ECO:0000256" key="1">
    <source>
        <dbReference type="SAM" id="MobiDB-lite"/>
    </source>
</evidence>
<dbReference type="EMBL" id="BEYU01000005">
    <property type="protein sequence ID" value="GBG24402.1"/>
    <property type="molecule type" value="Genomic_DNA"/>
</dbReference>
<evidence type="ECO:0000313" key="3">
    <source>
        <dbReference type="Proteomes" id="UP000241890"/>
    </source>
</evidence>
<evidence type="ECO:0000313" key="2">
    <source>
        <dbReference type="EMBL" id="GBG24402.1"/>
    </source>
</evidence>
<proteinExistence type="predicted"/>
<organism evidence="2 3">
    <name type="scientific">Hondaea fermentalgiana</name>
    <dbReference type="NCBI Taxonomy" id="2315210"/>
    <lineage>
        <taxon>Eukaryota</taxon>
        <taxon>Sar</taxon>
        <taxon>Stramenopiles</taxon>
        <taxon>Bigyra</taxon>
        <taxon>Labyrinthulomycetes</taxon>
        <taxon>Thraustochytrida</taxon>
        <taxon>Thraustochytriidae</taxon>
        <taxon>Hondaea</taxon>
    </lineage>
</organism>
<feature type="region of interest" description="Disordered" evidence="1">
    <location>
        <begin position="1"/>
        <end position="85"/>
    </location>
</feature>
<reference evidence="2 3" key="1">
    <citation type="submission" date="2017-12" db="EMBL/GenBank/DDBJ databases">
        <title>Sequencing, de novo assembly and annotation of complete genome of a new Thraustochytrid species, strain FCC1311.</title>
        <authorList>
            <person name="Sedici K."/>
            <person name="Godart F."/>
            <person name="Aiese Cigliano R."/>
            <person name="Sanseverino W."/>
            <person name="Barakat M."/>
            <person name="Ortet P."/>
            <person name="Marechal E."/>
            <person name="Cagnac O."/>
            <person name="Amato A."/>
        </authorList>
    </citation>
    <scope>NUCLEOTIDE SEQUENCE [LARGE SCALE GENOMIC DNA]</scope>
</reference>